<keyword evidence="2" id="KW-1185">Reference proteome</keyword>
<dbReference type="AlphaFoldDB" id="A0A7L0ZGB1"/>
<feature type="non-terminal residue" evidence="1">
    <location>
        <position position="1"/>
    </location>
</feature>
<dbReference type="Gene3D" id="1.10.287.210">
    <property type="match status" value="1"/>
</dbReference>
<dbReference type="Proteomes" id="UP000564466">
    <property type="component" value="Unassembled WGS sequence"/>
</dbReference>
<gene>
    <name evidence="1" type="primary">Erv31_3</name>
    <name evidence="1" type="ORF">OXYCRI_R15166</name>
</gene>
<dbReference type="SUPFAM" id="SSF58069">
    <property type="entry name" value="Virus ectodomain"/>
    <property type="match status" value="1"/>
</dbReference>
<proteinExistence type="predicted"/>
<sequence>IICLQAIMEIVANKTVQALDLITSHQSKTRAAVYQNQLALDYLLAEEGLWKI</sequence>
<protein>
    <submittedName>
        <fullName evidence="1">ENR1 protein</fullName>
    </submittedName>
</protein>
<organism evidence="1 2">
    <name type="scientific">Oxyruncus cristatus</name>
    <name type="common">sharpbill</name>
    <dbReference type="NCBI Taxonomy" id="114331"/>
    <lineage>
        <taxon>Eukaryota</taxon>
        <taxon>Metazoa</taxon>
        <taxon>Chordata</taxon>
        <taxon>Craniata</taxon>
        <taxon>Vertebrata</taxon>
        <taxon>Euteleostomi</taxon>
        <taxon>Archelosauria</taxon>
        <taxon>Archosauria</taxon>
        <taxon>Dinosauria</taxon>
        <taxon>Saurischia</taxon>
        <taxon>Theropoda</taxon>
        <taxon>Coelurosauria</taxon>
        <taxon>Aves</taxon>
        <taxon>Neognathae</taxon>
        <taxon>Neoaves</taxon>
        <taxon>Telluraves</taxon>
        <taxon>Australaves</taxon>
        <taxon>Passeriformes</taxon>
        <taxon>Cotingidae</taxon>
        <taxon>Oxyruncus</taxon>
    </lineage>
</organism>
<name>A0A7L0ZGB1_9PASS</name>
<feature type="non-terminal residue" evidence="1">
    <location>
        <position position="52"/>
    </location>
</feature>
<dbReference type="EMBL" id="VXAY01002460">
    <property type="protein sequence ID" value="NXM27787.1"/>
    <property type="molecule type" value="Genomic_DNA"/>
</dbReference>
<reference evidence="1 2" key="1">
    <citation type="submission" date="2019-09" db="EMBL/GenBank/DDBJ databases">
        <title>Bird 10,000 Genomes (B10K) Project - Family phase.</title>
        <authorList>
            <person name="Zhang G."/>
        </authorList>
    </citation>
    <scope>NUCLEOTIDE SEQUENCE [LARGE SCALE GENOMIC DNA]</scope>
    <source>
        <strain evidence="1">B10K-DU-002-07</strain>
        <tissue evidence="1">Muscle</tissue>
    </source>
</reference>
<evidence type="ECO:0000313" key="1">
    <source>
        <dbReference type="EMBL" id="NXM27787.1"/>
    </source>
</evidence>
<evidence type="ECO:0000313" key="2">
    <source>
        <dbReference type="Proteomes" id="UP000564466"/>
    </source>
</evidence>
<accession>A0A7L0ZGB1</accession>
<comment type="caution">
    <text evidence="1">The sequence shown here is derived from an EMBL/GenBank/DDBJ whole genome shotgun (WGS) entry which is preliminary data.</text>
</comment>